<evidence type="ECO:0000256" key="4">
    <source>
        <dbReference type="PROSITE-ProRule" id="PRU00207"/>
    </source>
</evidence>
<sequence length="290" mass="32678">METERVRRLKFCRQRLVVRGFMEDQEATRTCGQCHKEVAETNFALHETHCSRFLCLCPDCGESVPREQLDQHREEEHTLVRCSKCNQKMERCQLMDHEAEECVERLQSCCFCELELPWKELDEHSLACGSRTELCRDCGRYVTLRQQPEHASTCTAADDDSGSPQSASTPPAARETVTMSCRGCSEPFPVEEIEQHELECVPAAGLDEAEGGEREVEGGEREGGEREVDSPPWLSRASMAASLSDGLSRGPWGDAGDPHQISTCPHCHLALPLLTLRWHKVKCQIYICLN</sequence>
<evidence type="ECO:0000256" key="3">
    <source>
        <dbReference type="ARBA" id="ARBA00022833"/>
    </source>
</evidence>
<dbReference type="GO" id="GO:0005739">
    <property type="term" value="C:mitochondrion"/>
    <property type="evidence" value="ECO:0007669"/>
    <property type="project" value="TreeGrafter"/>
</dbReference>
<name>A0A6J2QWI4_COTGO</name>
<reference evidence="8" key="1">
    <citation type="submission" date="2025-08" db="UniProtKB">
        <authorList>
            <consortium name="RefSeq"/>
        </authorList>
    </citation>
    <scope>IDENTIFICATION</scope>
</reference>
<dbReference type="InterPro" id="IPR013083">
    <property type="entry name" value="Znf_RING/FYVE/PHD"/>
</dbReference>
<feature type="region of interest" description="Disordered" evidence="5">
    <location>
        <begin position="152"/>
        <end position="174"/>
    </location>
</feature>
<keyword evidence="2 4" id="KW-0863">Zinc-finger</keyword>
<organism evidence="7 8">
    <name type="scientific">Cottoperca gobio</name>
    <name type="common">Frogmouth</name>
    <name type="synonym">Aphritis gobio</name>
    <dbReference type="NCBI Taxonomy" id="56716"/>
    <lineage>
        <taxon>Eukaryota</taxon>
        <taxon>Metazoa</taxon>
        <taxon>Chordata</taxon>
        <taxon>Craniata</taxon>
        <taxon>Vertebrata</taxon>
        <taxon>Euteleostomi</taxon>
        <taxon>Actinopterygii</taxon>
        <taxon>Neopterygii</taxon>
        <taxon>Teleostei</taxon>
        <taxon>Neoteleostei</taxon>
        <taxon>Acanthomorphata</taxon>
        <taxon>Eupercaria</taxon>
        <taxon>Perciformes</taxon>
        <taxon>Notothenioidei</taxon>
        <taxon>Bovichtidae</taxon>
        <taxon>Cottoperca</taxon>
    </lineage>
</organism>
<feature type="compositionally biased region" description="Basic and acidic residues" evidence="5">
    <location>
        <begin position="211"/>
        <end position="229"/>
    </location>
</feature>
<dbReference type="PANTHER" id="PTHR16295">
    <property type="entry name" value="TRAF-TYPE ZINC FINGER PROTEIN-RELATED"/>
    <property type="match status" value="1"/>
</dbReference>
<feature type="region of interest" description="Disordered" evidence="5">
    <location>
        <begin position="204"/>
        <end position="234"/>
    </location>
</feature>
<evidence type="ECO:0000259" key="6">
    <source>
        <dbReference type="PROSITE" id="PS50145"/>
    </source>
</evidence>
<evidence type="ECO:0000256" key="1">
    <source>
        <dbReference type="ARBA" id="ARBA00022723"/>
    </source>
</evidence>
<dbReference type="FunCoup" id="A0A6J2QWI4">
    <property type="interactions" value="9"/>
</dbReference>
<proteinExistence type="predicted"/>
<dbReference type="PANTHER" id="PTHR16295:SF17">
    <property type="entry name" value="XIAP-ASSOCIATED FACTOR 1"/>
    <property type="match status" value="1"/>
</dbReference>
<feature type="zinc finger region" description="TRAF-type" evidence="4">
    <location>
        <begin position="46"/>
        <end position="121"/>
    </location>
</feature>
<evidence type="ECO:0000313" key="8">
    <source>
        <dbReference type="RefSeq" id="XP_029301562.1"/>
    </source>
</evidence>
<dbReference type="AlphaFoldDB" id="A0A6J2QWI4"/>
<feature type="domain" description="TRAF-type" evidence="6">
    <location>
        <begin position="46"/>
        <end position="121"/>
    </location>
</feature>
<protein>
    <submittedName>
        <fullName evidence="8">XIAP-associated factor 1</fullName>
    </submittedName>
</protein>
<evidence type="ECO:0000313" key="7">
    <source>
        <dbReference type="Proteomes" id="UP000504630"/>
    </source>
</evidence>
<evidence type="ECO:0000256" key="2">
    <source>
        <dbReference type="ARBA" id="ARBA00022771"/>
    </source>
</evidence>
<keyword evidence="7" id="KW-1185">Reference proteome</keyword>
<keyword evidence="3 4" id="KW-0862">Zinc</keyword>
<accession>A0A6J2QWI4</accession>
<dbReference type="CTD" id="54739"/>
<dbReference type="PROSITE" id="PS50145">
    <property type="entry name" value="ZF_TRAF"/>
    <property type="match status" value="1"/>
</dbReference>
<dbReference type="Gene3D" id="3.30.40.10">
    <property type="entry name" value="Zinc/RING finger domain, C3HC4 (zinc finger)"/>
    <property type="match status" value="2"/>
</dbReference>
<dbReference type="Pfam" id="PF21366">
    <property type="entry name" value="TRAFD1-XIAF1_ZnF"/>
    <property type="match status" value="1"/>
</dbReference>
<gene>
    <name evidence="8" type="primary">xaf1</name>
</gene>
<dbReference type="InterPro" id="IPR049439">
    <property type="entry name" value="TRAFD1-XIAF1_Znf"/>
</dbReference>
<dbReference type="KEGG" id="cgob:115017356"/>
<keyword evidence="1 4" id="KW-0479">Metal-binding</keyword>
<dbReference type="RefSeq" id="XP_029301562.1">
    <property type="nucleotide sequence ID" value="XM_029445702.1"/>
</dbReference>
<evidence type="ECO:0000256" key="5">
    <source>
        <dbReference type="SAM" id="MobiDB-lite"/>
    </source>
</evidence>
<dbReference type="OrthoDB" id="193703at2759"/>
<dbReference type="InterPro" id="IPR051986">
    <property type="entry name" value="Innate_Immune_Apopt_Reg"/>
</dbReference>
<dbReference type="InterPro" id="IPR001293">
    <property type="entry name" value="Znf_TRAF"/>
</dbReference>
<dbReference type="GO" id="GO:0008270">
    <property type="term" value="F:zinc ion binding"/>
    <property type="evidence" value="ECO:0007669"/>
    <property type="project" value="UniProtKB-KW"/>
</dbReference>
<dbReference type="InParanoid" id="A0A6J2QWI4"/>
<dbReference type="GeneID" id="115017356"/>
<dbReference type="Proteomes" id="UP000504630">
    <property type="component" value="Chromosome 13"/>
</dbReference>